<dbReference type="GO" id="GO:0005737">
    <property type="term" value="C:cytoplasm"/>
    <property type="evidence" value="ECO:0007669"/>
    <property type="project" value="TreeGrafter"/>
</dbReference>
<gene>
    <name evidence="8" type="ORF">FMOSSE_LOCUS11710</name>
</gene>
<dbReference type="InterPro" id="IPR008915">
    <property type="entry name" value="Peptidase_M50"/>
</dbReference>
<dbReference type="PANTHER" id="PTHR13325">
    <property type="entry name" value="PROTEASE M50 MEMBRANE-BOUND TRANSCRIPTION FACTOR SITE 2 PROTEASE"/>
    <property type="match status" value="1"/>
</dbReference>
<proteinExistence type="predicted"/>
<evidence type="ECO:0000256" key="1">
    <source>
        <dbReference type="ARBA" id="ARBA00004127"/>
    </source>
</evidence>
<feature type="transmembrane region" description="Helical" evidence="6">
    <location>
        <begin position="199"/>
        <end position="219"/>
    </location>
</feature>
<feature type="domain" description="Peptidase M50" evidence="7">
    <location>
        <begin position="181"/>
        <end position="520"/>
    </location>
</feature>
<dbReference type="Proteomes" id="UP000789375">
    <property type="component" value="Unassembled WGS sequence"/>
</dbReference>
<evidence type="ECO:0000313" key="9">
    <source>
        <dbReference type="Proteomes" id="UP000789375"/>
    </source>
</evidence>
<evidence type="ECO:0000256" key="2">
    <source>
        <dbReference type="ARBA" id="ARBA00022692"/>
    </source>
</evidence>
<dbReference type="GO" id="GO:0004222">
    <property type="term" value="F:metalloendopeptidase activity"/>
    <property type="evidence" value="ECO:0007669"/>
    <property type="project" value="InterPro"/>
</dbReference>
<comment type="caution">
    <text evidence="8">The sequence shown here is derived from an EMBL/GenBank/DDBJ whole genome shotgun (WGS) entry which is preliminary data.</text>
</comment>
<dbReference type="PRINTS" id="PR01000">
    <property type="entry name" value="SREBPS2PTASE"/>
</dbReference>
<dbReference type="AlphaFoldDB" id="A0A9N9E0M5"/>
<evidence type="ECO:0000256" key="6">
    <source>
        <dbReference type="SAM" id="Phobius"/>
    </source>
</evidence>
<keyword evidence="3 6" id="KW-1133">Transmembrane helix</keyword>
<dbReference type="GO" id="GO:0031293">
    <property type="term" value="P:membrane protein intracellular domain proteolysis"/>
    <property type="evidence" value="ECO:0007669"/>
    <property type="project" value="TreeGrafter"/>
</dbReference>
<reference evidence="8" key="1">
    <citation type="submission" date="2021-06" db="EMBL/GenBank/DDBJ databases">
        <authorList>
            <person name="Kallberg Y."/>
            <person name="Tangrot J."/>
            <person name="Rosling A."/>
        </authorList>
    </citation>
    <scope>NUCLEOTIDE SEQUENCE</scope>
    <source>
        <strain evidence="8">87-6 pot B 2015</strain>
    </source>
</reference>
<protein>
    <recommendedName>
        <fullName evidence="5">Endopeptidase S2P</fullName>
    </recommendedName>
</protein>
<dbReference type="Pfam" id="PF02163">
    <property type="entry name" value="Peptidase_M50"/>
    <property type="match status" value="1"/>
</dbReference>
<dbReference type="GO" id="GO:0016020">
    <property type="term" value="C:membrane"/>
    <property type="evidence" value="ECO:0007669"/>
    <property type="project" value="InterPro"/>
</dbReference>
<evidence type="ECO:0000256" key="5">
    <source>
        <dbReference type="ARBA" id="ARBA00032658"/>
    </source>
</evidence>
<organism evidence="8 9">
    <name type="scientific">Funneliformis mosseae</name>
    <name type="common">Endomycorrhizal fungus</name>
    <name type="synonym">Glomus mosseae</name>
    <dbReference type="NCBI Taxonomy" id="27381"/>
    <lineage>
        <taxon>Eukaryota</taxon>
        <taxon>Fungi</taxon>
        <taxon>Fungi incertae sedis</taxon>
        <taxon>Mucoromycota</taxon>
        <taxon>Glomeromycotina</taxon>
        <taxon>Glomeromycetes</taxon>
        <taxon>Glomerales</taxon>
        <taxon>Glomeraceae</taxon>
        <taxon>Funneliformis</taxon>
    </lineage>
</organism>
<feature type="transmembrane region" description="Helical" evidence="6">
    <location>
        <begin position="239"/>
        <end position="261"/>
    </location>
</feature>
<sequence>MVLSDLLLTFLSFWALIHVVYRIFQSRFQVQSSHRIHHNISRTPNNTNHLPIVNISPAYHVSQPTEITLSYFYLCYKTSKFNSFFETLSKRTPKFWRIWFNLGIIVGILAMILGVGVMIVAGWKLLIGIFRIGTWDNENHEQTRFVKRNFEEAHQVESNEDHQIFVPVIPGVTLPISHLIYYLIALLVCGILHEAGHAVAAYCELVPIIDAGIFLYFFYPGAFVSLSSQFLDNCSSVKKLRIFCAGVWHNAVIFLLGTLILNSGLIKLSMSLTGYRSMEGTGVSIISIEENTDFVGILYPSAIITKIDDYELNDASLERWNTYLLQNDKIINNTRGFCSSEKDIIPSLDCCNINAAHPYGNSENREVLCFRRSDQNNSHYQNELSCRHVNPILANMNEQRCEKDSDCDESLPTCVLPYTLLGFPRPVRIYFKHSPWNGNQDENTQNVLLWLGNLKDLWEIIQVSILQPRWSWVPLWIPLVSELILRYTASFSLALCILNILPAFQLDGHHALIAILTVVYDDKEVTSTSKSSRERKKKIENGIVYSVTGLVGWVVLGTLISGVFFEGH</sequence>
<dbReference type="PANTHER" id="PTHR13325:SF3">
    <property type="entry name" value="MEMBRANE-BOUND TRANSCRIPTION FACTOR SITE-2 PROTEASE"/>
    <property type="match status" value="1"/>
</dbReference>
<dbReference type="InterPro" id="IPR001193">
    <property type="entry name" value="MBTPS2"/>
</dbReference>
<feature type="transmembrane region" description="Helical" evidence="6">
    <location>
        <begin position="6"/>
        <end position="24"/>
    </location>
</feature>
<evidence type="ECO:0000256" key="3">
    <source>
        <dbReference type="ARBA" id="ARBA00022989"/>
    </source>
</evidence>
<evidence type="ECO:0000313" key="8">
    <source>
        <dbReference type="EMBL" id="CAG8656119.1"/>
    </source>
</evidence>
<dbReference type="GO" id="GO:1905897">
    <property type="term" value="P:regulation of response to endoplasmic reticulum stress"/>
    <property type="evidence" value="ECO:0007669"/>
    <property type="project" value="TreeGrafter"/>
</dbReference>
<name>A0A9N9E0M5_FUNMO</name>
<dbReference type="GO" id="GO:0012505">
    <property type="term" value="C:endomembrane system"/>
    <property type="evidence" value="ECO:0007669"/>
    <property type="project" value="UniProtKB-SubCell"/>
</dbReference>
<evidence type="ECO:0000259" key="7">
    <source>
        <dbReference type="Pfam" id="PF02163"/>
    </source>
</evidence>
<feature type="transmembrane region" description="Helical" evidence="6">
    <location>
        <begin position="543"/>
        <end position="565"/>
    </location>
</feature>
<accession>A0A9N9E0M5</accession>
<keyword evidence="4 6" id="KW-0472">Membrane</keyword>
<keyword evidence="2 6" id="KW-0812">Transmembrane</keyword>
<evidence type="ECO:0000256" key="4">
    <source>
        <dbReference type="ARBA" id="ARBA00023136"/>
    </source>
</evidence>
<feature type="transmembrane region" description="Helical" evidence="6">
    <location>
        <begin position="164"/>
        <end position="192"/>
    </location>
</feature>
<comment type="subcellular location">
    <subcellularLocation>
        <location evidence="1">Endomembrane system</location>
        <topology evidence="1">Multi-pass membrane protein</topology>
    </subcellularLocation>
</comment>
<feature type="transmembrane region" description="Helical" evidence="6">
    <location>
        <begin position="98"/>
        <end position="123"/>
    </location>
</feature>
<keyword evidence="9" id="KW-1185">Reference proteome</keyword>
<dbReference type="EMBL" id="CAJVPP010004832">
    <property type="protein sequence ID" value="CAG8656119.1"/>
    <property type="molecule type" value="Genomic_DNA"/>
</dbReference>